<reference evidence="16 17" key="1">
    <citation type="journal article" date="2024" name="G3 (Bethesda)">
        <title>Genome assembly of Hibiscus sabdariffa L. provides insights into metabolisms of medicinal natural products.</title>
        <authorList>
            <person name="Kim T."/>
        </authorList>
    </citation>
    <scope>NUCLEOTIDE SEQUENCE [LARGE SCALE GENOMIC DNA]</scope>
    <source>
        <strain evidence="16">TK-2024</strain>
        <tissue evidence="16">Old leaves</tissue>
    </source>
</reference>
<feature type="chain" id="PRO_5045044168" description="Leucine-rich repeat-containing N-terminal plant-type domain-containing protein" evidence="13">
    <location>
        <begin position="29"/>
        <end position="878"/>
    </location>
</feature>
<dbReference type="EMBL" id="JBBPBM010000013">
    <property type="protein sequence ID" value="KAK8561633.1"/>
    <property type="molecule type" value="Genomic_DNA"/>
</dbReference>
<dbReference type="SMART" id="SM00369">
    <property type="entry name" value="LRR_TYP"/>
    <property type="match status" value="6"/>
</dbReference>
<evidence type="ECO:0000259" key="14">
    <source>
        <dbReference type="Pfam" id="PF08263"/>
    </source>
</evidence>
<comment type="caution">
    <text evidence="16">The sequence shown here is derived from an EMBL/GenBank/DDBJ whole genome shotgun (WGS) entry which is preliminary data.</text>
</comment>
<keyword evidence="5 12" id="KW-0812">Transmembrane</keyword>
<evidence type="ECO:0000313" key="16">
    <source>
        <dbReference type="EMBL" id="KAK8561633.1"/>
    </source>
</evidence>
<keyword evidence="3" id="KW-1003">Cell membrane</keyword>
<keyword evidence="7" id="KW-0677">Repeat</keyword>
<feature type="signal peptide" evidence="13">
    <location>
        <begin position="1"/>
        <end position="28"/>
    </location>
</feature>
<organism evidence="16 17">
    <name type="scientific">Hibiscus sabdariffa</name>
    <name type="common">roselle</name>
    <dbReference type="NCBI Taxonomy" id="183260"/>
    <lineage>
        <taxon>Eukaryota</taxon>
        <taxon>Viridiplantae</taxon>
        <taxon>Streptophyta</taxon>
        <taxon>Embryophyta</taxon>
        <taxon>Tracheophyta</taxon>
        <taxon>Spermatophyta</taxon>
        <taxon>Magnoliopsida</taxon>
        <taxon>eudicotyledons</taxon>
        <taxon>Gunneridae</taxon>
        <taxon>Pentapetalae</taxon>
        <taxon>rosids</taxon>
        <taxon>malvids</taxon>
        <taxon>Malvales</taxon>
        <taxon>Malvaceae</taxon>
        <taxon>Malvoideae</taxon>
        <taxon>Hibiscus</taxon>
    </lineage>
</organism>
<keyword evidence="17" id="KW-1185">Reference proteome</keyword>
<evidence type="ECO:0000256" key="4">
    <source>
        <dbReference type="ARBA" id="ARBA00022614"/>
    </source>
</evidence>
<dbReference type="SUPFAM" id="SSF52058">
    <property type="entry name" value="L domain-like"/>
    <property type="match status" value="2"/>
</dbReference>
<dbReference type="InterPro" id="IPR013210">
    <property type="entry name" value="LRR_N_plant-typ"/>
</dbReference>
<feature type="domain" description="Leucine-rich repeat-containing N-terminal plant-type" evidence="14">
    <location>
        <begin position="34"/>
        <end position="71"/>
    </location>
</feature>
<dbReference type="Pfam" id="PF08263">
    <property type="entry name" value="LRRNT_2"/>
    <property type="match status" value="1"/>
</dbReference>
<evidence type="ECO:0000256" key="1">
    <source>
        <dbReference type="ARBA" id="ARBA00004251"/>
    </source>
</evidence>
<keyword evidence="9 12" id="KW-0472">Membrane</keyword>
<dbReference type="Proteomes" id="UP001472677">
    <property type="component" value="Unassembled WGS sequence"/>
</dbReference>
<dbReference type="Pfam" id="PF13855">
    <property type="entry name" value="LRR_8"/>
    <property type="match status" value="1"/>
</dbReference>
<keyword evidence="8 12" id="KW-1133">Transmembrane helix</keyword>
<dbReference type="InterPro" id="IPR032675">
    <property type="entry name" value="LRR_dom_sf"/>
</dbReference>
<evidence type="ECO:0000256" key="13">
    <source>
        <dbReference type="SAM" id="SignalP"/>
    </source>
</evidence>
<dbReference type="InterPro" id="IPR001611">
    <property type="entry name" value="Leu-rich_rpt"/>
</dbReference>
<dbReference type="Pfam" id="PF00560">
    <property type="entry name" value="LRR_1"/>
    <property type="match status" value="5"/>
</dbReference>
<dbReference type="SUPFAM" id="SSF52047">
    <property type="entry name" value="RNI-like"/>
    <property type="match status" value="1"/>
</dbReference>
<evidence type="ECO:0000256" key="7">
    <source>
        <dbReference type="ARBA" id="ARBA00022737"/>
    </source>
</evidence>
<dbReference type="PRINTS" id="PR00019">
    <property type="entry name" value="LEURICHRPT"/>
</dbReference>
<gene>
    <name evidence="16" type="ORF">V6N12_048697</name>
</gene>
<name>A0ABR2EJI4_9ROSI</name>
<keyword evidence="4" id="KW-0433">Leucine-rich repeat</keyword>
<accession>A0ABR2EJI4</accession>
<evidence type="ECO:0000256" key="9">
    <source>
        <dbReference type="ARBA" id="ARBA00023136"/>
    </source>
</evidence>
<dbReference type="InterPro" id="IPR046956">
    <property type="entry name" value="RLP23-like"/>
</dbReference>
<protein>
    <recommendedName>
        <fullName evidence="18">Leucine-rich repeat-containing N-terminal plant-type domain-containing protein</fullName>
    </recommendedName>
</protein>
<feature type="domain" description="Disease resistance R13L4/SHOC-2-like LRR" evidence="15">
    <location>
        <begin position="79"/>
        <end position="321"/>
    </location>
</feature>
<evidence type="ECO:0000256" key="5">
    <source>
        <dbReference type="ARBA" id="ARBA00022692"/>
    </source>
</evidence>
<dbReference type="InterPro" id="IPR003591">
    <property type="entry name" value="Leu-rich_rpt_typical-subtyp"/>
</dbReference>
<evidence type="ECO:0000256" key="8">
    <source>
        <dbReference type="ARBA" id="ARBA00022989"/>
    </source>
</evidence>
<sequence length="878" mass="98158">MRISLVSWFIFSLFIATFFSMAAISVSGQCQREQQQLLLGFKNSLNSSLSAKLGTWNQGTDCCSWDGITCDTSGRVIQLDLSSQRLSGETNNSNSLFRLRHLQTLKLAHNTQLGGQLPESIGNLGQLTWIELWSCKFTGPIPKTLEKLKRLIHLDFSHNNFFGPVPKTLEKLTQLIYLDFSYNSFSGPLPSFASLRNLSELILARNQLNGPILSTNWSSLPNLVSLDLRRNSFSGTVPPTLFQSESLKEMALAQNQFSGGFGEVEGEVSSQLEVIDLNHNGLEGQFPMFVFEIKGLRYLSLSWNKFSGVIPLNAFQKLKNLSSLDLSYNNMSVDSTFTNLPFPDVYELNLASCNLTKFPEFLKNLSFLQDLDLSNNRIHGQIPSWIWTPHLFHLNLSLNFLVELERASNMSPYMGVLDLHGNQFQGKIPFFPPDVRYLDYSNNNFSSVIPSEIGDFLNSCDFISLAGNNFHGSIPESLCSNFHLAVIDLSNNSLSGSIPHCLLTQMSMWLGVLNLKQNNLSGIISDTFSEHCGLQTLDLNQNRLGGKVPKSLANCRMLEVLDLGNNQIEDTFPCHLNSTSELRVLVLRSNNFRGDVNCAANTTWPMLQIIDLASNSFSGKLPQGLLMTWNSMKANKFEPYSPHLRYEFPLLTGIYFQDSVRVTMKGLELDLVKIQTFFTSIDFSSNKFEGHIPEAIGDFKALYLLNLSNNALTGPVPSFLGNLPKLEALDLSNNHLVGQIPLQLANLNFLSFLNLSNNELKERIPLGTQIQSFSEASFGNNAGLCGRPLEVQCDSPPVSKDGPSNSGTGKHVNWNFVSVEIGFVCGIGAVILPLMFCKRWRIGYYKCTDGVVYKFFPKLDPRNRTRKTISHWTPGRRL</sequence>
<feature type="transmembrane region" description="Helical" evidence="12">
    <location>
        <begin position="814"/>
        <end position="836"/>
    </location>
</feature>
<keyword evidence="6 13" id="KW-0732">Signal</keyword>
<proteinExistence type="inferred from homology"/>
<evidence type="ECO:0000256" key="6">
    <source>
        <dbReference type="ARBA" id="ARBA00022729"/>
    </source>
</evidence>
<comment type="similarity">
    <text evidence="2">Belongs to the RLP family.</text>
</comment>
<comment type="subcellular location">
    <subcellularLocation>
        <location evidence="1">Cell membrane</location>
        <topology evidence="1">Single-pass type I membrane protein</topology>
    </subcellularLocation>
</comment>
<keyword evidence="10" id="KW-0675">Receptor</keyword>
<dbReference type="PANTHER" id="PTHR48061:SF20">
    <property type="entry name" value="LEUCINE-RICH REPEAT RECEPTOR PROTEIN KINASE MSP1-LIKE"/>
    <property type="match status" value="1"/>
</dbReference>
<evidence type="ECO:0000313" key="17">
    <source>
        <dbReference type="Proteomes" id="UP001472677"/>
    </source>
</evidence>
<dbReference type="Gene3D" id="3.80.10.10">
    <property type="entry name" value="Ribonuclease Inhibitor"/>
    <property type="match status" value="4"/>
</dbReference>
<dbReference type="PANTHER" id="PTHR48061">
    <property type="entry name" value="LEUCINE-RICH REPEAT RECEPTOR PROTEIN KINASE EMS1-LIKE-RELATED"/>
    <property type="match status" value="1"/>
</dbReference>
<keyword evidence="11" id="KW-0325">Glycoprotein</keyword>
<evidence type="ECO:0000256" key="10">
    <source>
        <dbReference type="ARBA" id="ARBA00023170"/>
    </source>
</evidence>
<evidence type="ECO:0000259" key="15">
    <source>
        <dbReference type="Pfam" id="PF23598"/>
    </source>
</evidence>
<evidence type="ECO:0008006" key="18">
    <source>
        <dbReference type="Google" id="ProtNLM"/>
    </source>
</evidence>
<dbReference type="InterPro" id="IPR055414">
    <property type="entry name" value="LRR_R13L4/SHOC2-like"/>
</dbReference>
<evidence type="ECO:0000256" key="12">
    <source>
        <dbReference type="SAM" id="Phobius"/>
    </source>
</evidence>
<evidence type="ECO:0000256" key="2">
    <source>
        <dbReference type="ARBA" id="ARBA00009592"/>
    </source>
</evidence>
<evidence type="ECO:0000256" key="11">
    <source>
        <dbReference type="ARBA" id="ARBA00023180"/>
    </source>
</evidence>
<dbReference type="Pfam" id="PF23598">
    <property type="entry name" value="LRR_14"/>
    <property type="match status" value="1"/>
</dbReference>
<evidence type="ECO:0000256" key="3">
    <source>
        <dbReference type="ARBA" id="ARBA00022475"/>
    </source>
</evidence>